<proteinExistence type="inferred from homology"/>
<keyword evidence="5 6" id="KW-0560">Oxidoreductase</keyword>
<dbReference type="EMBL" id="JAHZST010000004">
    <property type="protein sequence ID" value="MBW8183525.1"/>
    <property type="molecule type" value="Genomic_DNA"/>
</dbReference>
<feature type="domain" description="Acyl-CoA dehydrogenase/oxidase C-terminal" evidence="7">
    <location>
        <begin position="219"/>
        <end position="359"/>
    </location>
</feature>
<evidence type="ECO:0000256" key="6">
    <source>
        <dbReference type="RuleBase" id="RU362125"/>
    </source>
</evidence>
<reference evidence="9 10" key="1">
    <citation type="submission" date="2021-07" db="EMBL/GenBank/DDBJ databases">
        <title>Shewanella sp. nov, isolated from SCS.</title>
        <authorList>
            <person name="Cao W.R."/>
        </authorList>
    </citation>
    <scope>NUCLEOTIDE SEQUENCE [LARGE SCALE GENOMIC DNA]</scope>
    <source>
        <strain evidence="9 10">NR704-98</strain>
    </source>
</reference>
<dbReference type="InterPro" id="IPR009075">
    <property type="entry name" value="AcylCo_DH/oxidase_C"/>
</dbReference>
<evidence type="ECO:0000313" key="9">
    <source>
        <dbReference type="EMBL" id="MBW8183525.1"/>
    </source>
</evidence>
<dbReference type="PANTHER" id="PTHR48083">
    <property type="entry name" value="MEDIUM-CHAIN SPECIFIC ACYL-COA DEHYDROGENASE, MITOCHONDRIAL-RELATED"/>
    <property type="match status" value="1"/>
</dbReference>
<dbReference type="InterPro" id="IPR009100">
    <property type="entry name" value="AcylCoA_DH/oxidase_NM_dom_sf"/>
</dbReference>
<dbReference type="Gene3D" id="1.10.540.10">
    <property type="entry name" value="Acyl-CoA dehydrogenase/oxidase, N-terminal domain"/>
    <property type="match status" value="1"/>
</dbReference>
<dbReference type="RefSeq" id="WP_220109138.1">
    <property type="nucleotide sequence ID" value="NZ_JAHZST010000004.1"/>
</dbReference>
<feature type="domain" description="Acyl-CoA oxidase/dehydrogenase middle" evidence="8">
    <location>
        <begin position="115"/>
        <end position="204"/>
    </location>
</feature>
<dbReference type="Gene3D" id="2.40.110.10">
    <property type="entry name" value="Butyryl-CoA Dehydrogenase, subunit A, domain 2"/>
    <property type="match status" value="1"/>
</dbReference>
<evidence type="ECO:0000313" key="10">
    <source>
        <dbReference type="Proteomes" id="UP001195963"/>
    </source>
</evidence>
<dbReference type="InterPro" id="IPR006091">
    <property type="entry name" value="Acyl-CoA_Oxase/DH_mid-dom"/>
</dbReference>
<dbReference type="Proteomes" id="UP001195963">
    <property type="component" value="Unassembled WGS sequence"/>
</dbReference>
<dbReference type="PANTHER" id="PTHR48083:SF28">
    <property type="entry name" value="ACYL-COA DEHYDROGENASE FAMILY PROTEIN (AFU_ORTHOLOGUE AFUA_6G10880)-RELATED"/>
    <property type="match status" value="1"/>
</dbReference>
<dbReference type="InterPro" id="IPR046373">
    <property type="entry name" value="Acyl-CoA_Oxase/DH_mid-dom_sf"/>
</dbReference>
<keyword evidence="3 6" id="KW-0285">Flavoprotein</keyword>
<dbReference type="Pfam" id="PF00441">
    <property type="entry name" value="Acyl-CoA_dh_1"/>
    <property type="match status" value="1"/>
</dbReference>
<dbReference type="InterPro" id="IPR050741">
    <property type="entry name" value="Acyl-CoA_dehydrogenase"/>
</dbReference>
<keyword evidence="10" id="KW-1185">Reference proteome</keyword>
<organism evidence="9 10">
    <name type="scientific">Shewanella nanhaiensis</name>
    <dbReference type="NCBI Taxonomy" id="2864872"/>
    <lineage>
        <taxon>Bacteria</taxon>
        <taxon>Pseudomonadati</taxon>
        <taxon>Pseudomonadota</taxon>
        <taxon>Gammaproteobacteria</taxon>
        <taxon>Alteromonadales</taxon>
        <taxon>Shewanellaceae</taxon>
        <taxon>Shewanella</taxon>
    </lineage>
</organism>
<dbReference type="PROSITE" id="PS00072">
    <property type="entry name" value="ACYL_COA_DH_1"/>
    <property type="match status" value="1"/>
</dbReference>
<accession>A0ABS7E1J4</accession>
<evidence type="ECO:0000256" key="1">
    <source>
        <dbReference type="ARBA" id="ARBA00001974"/>
    </source>
</evidence>
<evidence type="ECO:0000256" key="5">
    <source>
        <dbReference type="ARBA" id="ARBA00023002"/>
    </source>
</evidence>
<evidence type="ECO:0000256" key="4">
    <source>
        <dbReference type="ARBA" id="ARBA00022827"/>
    </source>
</evidence>
<name>A0ABS7E1J4_9GAMM</name>
<keyword evidence="4 6" id="KW-0274">FAD</keyword>
<dbReference type="InterPro" id="IPR037069">
    <property type="entry name" value="AcylCoA_DH/ox_N_sf"/>
</dbReference>
<dbReference type="SUPFAM" id="SSF56645">
    <property type="entry name" value="Acyl-CoA dehydrogenase NM domain-like"/>
    <property type="match status" value="1"/>
</dbReference>
<protein>
    <submittedName>
        <fullName evidence="9">Acyl-CoA dehydrogenase family protein</fullName>
    </submittedName>
</protein>
<evidence type="ECO:0000259" key="7">
    <source>
        <dbReference type="Pfam" id="PF00441"/>
    </source>
</evidence>
<sequence>MDVEIYREKVIKFVDSVIRPNLATWEESGSYPLELHALAAKENILSLGQNPEDEFHDDLACRKVLIEELSRSGSQAMVMALASHFVSLNAFKTTLPQTYTRLCKQVFSGKKTLVLALTEPQAGSDLKSIQCEASLEGEGEYLLSGEKTFICNGGRADYMLTAARLDKKLTLFLVKADKNSITSSEIPCLGWQGLPIASIKFNRVKATRVGEPGQAGRLLQQILLQERLNLAVMANTSAMVTFEAALEYSKKRKVQGSPLFEQQIIRHRLADMHGKIELCRAYINQYIAAVTVSGPDAKAIAIAKNQAVEILEEVAAKSVQIHGASGCISGSQAERIYRDARLLGLGGGSTEVMNEMISRLL</sequence>
<evidence type="ECO:0000256" key="3">
    <source>
        <dbReference type="ARBA" id="ARBA00022630"/>
    </source>
</evidence>
<dbReference type="InterPro" id="IPR036250">
    <property type="entry name" value="AcylCo_DH-like_C"/>
</dbReference>
<comment type="cofactor">
    <cofactor evidence="1 6">
        <name>FAD</name>
        <dbReference type="ChEBI" id="CHEBI:57692"/>
    </cofactor>
</comment>
<dbReference type="Pfam" id="PF02770">
    <property type="entry name" value="Acyl-CoA_dh_M"/>
    <property type="match status" value="1"/>
</dbReference>
<evidence type="ECO:0000259" key="8">
    <source>
        <dbReference type="Pfam" id="PF02770"/>
    </source>
</evidence>
<dbReference type="Gene3D" id="1.20.140.10">
    <property type="entry name" value="Butyryl-CoA Dehydrogenase, subunit A, domain 3"/>
    <property type="match status" value="1"/>
</dbReference>
<comment type="caution">
    <text evidence="9">The sequence shown here is derived from an EMBL/GenBank/DDBJ whole genome shotgun (WGS) entry which is preliminary data.</text>
</comment>
<gene>
    <name evidence="9" type="ORF">K0625_07575</name>
</gene>
<dbReference type="SUPFAM" id="SSF47203">
    <property type="entry name" value="Acyl-CoA dehydrogenase C-terminal domain-like"/>
    <property type="match status" value="1"/>
</dbReference>
<dbReference type="InterPro" id="IPR006089">
    <property type="entry name" value="Acyl-CoA_DH_CS"/>
</dbReference>
<comment type="similarity">
    <text evidence="2 6">Belongs to the acyl-CoA dehydrogenase family.</text>
</comment>
<evidence type="ECO:0000256" key="2">
    <source>
        <dbReference type="ARBA" id="ARBA00009347"/>
    </source>
</evidence>